<dbReference type="RefSeq" id="WP_041884615.1">
    <property type="nucleotide sequence ID" value="NZ_CP157278.1"/>
</dbReference>
<keyword evidence="4" id="KW-1185">Reference proteome</keyword>
<comment type="caution">
    <text evidence="3">The sequence shown here is derived from an EMBL/GenBank/DDBJ whole genome shotgun (WGS) entry which is preliminary data.</text>
</comment>
<dbReference type="STRING" id="1503925.TH53_19730"/>
<dbReference type="EMBL" id="JXRA01000093">
    <property type="protein sequence ID" value="KIO75571.1"/>
    <property type="molecule type" value="Genomic_DNA"/>
</dbReference>
<keyword evidence="1" id="KW-0175">Coiled coil</keyword>
<gene>
    <name evidence="3" type="ORF">TH53_19730</name>
</gene>
<sequence>MANEQKINEIIDQKAYDQLKKLEEELGIVVKVLSDAILAAEKLNSVIASSKTVGELNKAIAQQQILANKVAISAKQVEVAEFKKQQVYAKAAIDNEKRAAKDALAAEKAIKADAERVASIEKKTKTVISNSQAEVDAYNNAIDGSARLKTAVTEEQELEAQVASSLTALSLARGTNTEEVKKNTEATRVNTLTKKQQAFLLAEEKFNIQRSTAELKNQVREQNAVKGSLEQRRAALIRLNTIFDNQSPTERASAAGQRLQKILGGLDEQVKTLEKSTGRSQRNVGNYGSGISSAYNGLVKIANILPGVGIGTIVGFATEPIIKYISSLDLFAKKIDQLLATRKMLNDVNLKGAQNAQLEIVQLKTLYDASQNVSFSIRDRNKYIDDLQKKYPDYLGNISNEDFRAGKAADAYNRLSVSIIATARARASQDKIAENASRQLDDEQQMTDLQAEQIKNRIKLKELSRQASQTPVSSASSTGASTTNIVSETELYKAKKLVEDTDRRIYNLATDREILGKRNLALEQNITKQILAGAVITDDSNKNEKKQRIDTSAIDTQKAKVIAERDAQKAIVENEKASYVERFAALQNFSNLSKQVNDLTEQEKIKKARGSAGLIAQARAEEATANQKVDIEVNKQRIKLTDEANKAILDLFTKQEQDEILAIREGNSEKLQQIEQYRAEAAQALAEQYAAGIITKKQYDSQLLEIDNQSSAESIQIQIDAIKKVIDLEKNYLGAGIGANKAIADDEKKLAQLQIELSKKTTDAKIKDLEKTAERNKQLNASLMQLGQEVFNFGVQLGNATYERRLNEIQGEMDAADKKKQADIEQVNSSVDTEAEKADKIAIINARADAQQQVLEKRKRDEQLRQAKFQKAANIFQIAGNTAVAVMKTYSEFGFPFGIPLAIAQAAIGAVQIATVLATPLPKYYTGTDNSKEGLAWTDELGPELYIEPDGNTFIGSNKPNIKDLKAGTKIIPHDELVRMVAKPDLLLNQTTKVDLLPLQNTIVNGNEKLIKAINNIKQPVQRNSKRGFLADSERISSMNEYIKRNF</sequence>
<dbReference type="AlphaFoldDB" id="A0A0D0GM96"/>
<protein>
    <submittedName>
        <fullName evidence="3">Uncharacterized protein</fullName>
    </submittedName>
</protein>
<feature type="coiled-coil region" evidence="1">
    <location>
        <begin position="743"/>
        <end position="819"/>
    </location>
</feature>
<name>A0A0D0GM96_9SPHI</name>
<evidence type="ECO:0000313" key="3">
    <source>
        <dbReference type="EMBL" id="KIO75571.1"/>
    </source>
</evidence>
<evidence type="ECO:0000256" key="2">
    <source>
        <dbReference type="SAM" id="MobiDB-lite"/>
    </source>
</evidence>
<reference evidence="3 4" key="1">
    <citation type="submission" date="2015-01" db="EMBL/GenBank/DDBJ databases">
        <title>Draft genome sequence of Pedobacter sp. NL19 isolated from sludge of an effluent treatment pond in an abandoned uranium mine.</title>
        <authorList>
            <person name="Santos T."/>
            <person name="Caetano T."/>
            <person name="Covas C."/>
            <person name="Cruz A."/>
            <person name="Mendo S."/>
        </authorList>
    </citation>
    <scope>NUCLEOTIDE SEQUENCE [LARGE SCALE GENOMIC DNA]</scope>
    <source>
        <strain evidence="3 4">NL19</strain>
    </source>
</reference>
<dbReference type="OrthoDB" id="1414895at2"/>
<evidence type="ECO:0000256" key="1">
    <source>
        <dbReference type="SAM" id="Coils"/>
    </source>
</evidence>
<evidence type="ECO:0000313" key="4">
    <source>
        <dbReference type="Proteomes" id="UP000032049"/>
    </source>
</evidence>
<feature type="region of interest" description="Disordered" evidence="2">
    <location>
        <begin position="462"/>
        <end position="481"/>
    </location>
</feature>
<proteinExistence type="predicted"/>
<dbReference type="Proteomes" id="UP000032049">
    <property type="component" value="Unassembled WGS sequence"/>
</dbReference>
<accession>A0A0D0GM96</accession>
<organism evidence="3 4">
    <name type="scientific">Pedobacter lusitanus</name>
    <dbReference type="NCBI Taxonomy" id="1503925"/>
    <lineage>
        <taxon>Bacteria</taxon>
        <taxon>Pseudomonadati</taxon>
        <taxon>Bacteroidota</taxon>
        <taxon>Sphingobacteriia</taxon>
        <taxon>Sphingobacteriales</taxon>
        <taxon>Sphingobacteriaceae</taxon>
        <taxon>Pedobacter</taxon>
    </lineage>
</organism>